<keyword evidence="2" id="KW-1185">Reference proteome</keyword>
<gene>
    <name evidence="1" type="ORF">COLO4_21531</name>
</gene>
<name>A0A1R3IST1_9ROSI</name>
<sequence>MQLKVISTCSPGVDLAISISRETTISNLEMDLAAARAAQEFLLGGSPLAVKRRSCYIDATKLESSNAEANVAGNRFGRGCEILGGKEMLARFGEVALINPPTIDIVDIGHLILVGANMRPPRHMLPKAPWPALWVPPPGTRGIREAA</sequence>
<dbReference type="OrthoDB" id="10591206at2759"/>
<protein>
    <submittedName>
        <fullName evidence="1">Beta-1,3-galactosyltransferase sqv-2</fullName>
    </submittedName>
</protein>
<dbReference type="Proteomes" id="UP000187203">
    <property type="component" value="Unassembled WGS sequence"/>
</dbReference>
<evidence type="ECO:0000313" key="2">
    <source>
        <dbReference type="Proteomes" id="UP000187203"/>
    </source>
</evidence>
<comment type="caution">
    <text evidence="1">The sequence shown here is derived from an EMBL/GenBank/DDBJ whole genome shotgun (WGS) entry which is preliminary data.</text>
</comment>
<dbReference type="EMBL" id="AWUE01017686">
    <property type="protein sequence ID" value="OMO85632.1"/>
    <property type="molecule type" value="Genomic_DNA"/>
</dbReference>
<proteinExistence type="predicted"/>
<reference evidence="2" key="1">
    <citation type="submission" date="2013-09" db="EMBL/GenBank/DDBJ databases">
        <title>Corchorus olitorius genome sequencing.</title>
        <authorList>
            <person name="Alam M."/>
            <person name="Haque M.S."/>
            <person name="Islam M.S."/>
            <person name="Emdad E.M."/>
            <person name="Islam M.M."/>
            <person name="Ahmed B."/>
            <person name="Halim A."/>
            <person name="Hossen Q.M.M."/>
            <person name="Hossain M.Z."/>
            <person name="Ahmed R."/>
            <person name="Khan M.M."/>
            <person name="Islam R."/>
            <person name="Rashid M.M."/>
            <person name="Khan S.A."/>
            <person name="Rahman M.S."/>
            <person name="Alam M."/>
            <person name="Yahiya A.S."/>
            <person name="Khan M.S."/>
            <person name="Azam M.S."/>
            <person name="Haque T."/>
            <person name="Lashkar M.Z.H."/>
            <person name="Akhand A.I."/>
            <person name="Morshed G."/>
            <person name="Roy S."/>
            <person name="Uddin K.S."/>
            <person name="Rabeya T."/>
            <person name="Hossain A.S."/>
            <person name="Chowdhury A."/>
            <person name="Snigdha A.R."/>
            <person name="Mortoza M.S."/>
            <person name="Matin S.A."/>
            <person name="Hoque S.M.E."/>
            <person name="Islam M.K."/>
            <person name="Roy D.K."/>
            <person name="Haider R."/>
            <person name="Moosa M.M."/>
            <person name="Elias S.M."/>
            <person name="Hasan A.M."/>
            <person name="Jahan S."/>
            <person name="Shafiuddin M."/>
            <person name="Mahmood N."/>
            <person name="Shommy N.S."/>
        </authorList>
    </citation>
    <scope>NUCLEOTIDE SEQUENCE [LARGE SCALE GENOMIC DNA]</scope>
    <source>
        <strain evidence="2">cv. O-4</strain>
    </source>
</reference>
<dbReference type="AlphaFoldDB" id="A0A1R3IST1"/>
<evidence type="ECO:0000313" key="1">
    <source>
        <dbReference type="EMBL" id="OMO85632.1"/>
    </source>
</evidence>
<organism evidence="1 2">
    <name type="scientific">Corchorus olitorius</name>
    <dbReference type="NCBI Taxonomy" id="93759"/>
    <lineage>
        <taxon>Eukaryota</taxon>
        <taxon>Viridiplantae</taxon>
        <taxon>Streptophyta</taxon>
        <taxon>Embryophyta</taxon>
        <taxon>Tracheophyta</taxon>
        <taxon>Spermatophyta</taxon>
        <taxon>Magnoliopsida</taxon>
        <taxon>eudicotyledons</taxon>
        <taxon>Gunneridae</taxon>
        <taxon>Pentapetalae</taxon>
        <taxon>rosids</taxon>
        <taxon>malvids</taxon>
        <taxon>Malvales</taxon>
        <taxon>Malvaceae</taxon>
        <taxon>Grewioideae</taxon>
        <taxon>Apeibeae</taxon>
        <taxon>Corchorus</taxon>
    </lineage>
</organism>
<accession>A0A1R3IST1</accession>